<organism evidence="1 2">
    <name type="scientific">Sediminibacillus albus</name>
    <dbReference type="NCBI Taxonomy" id="407036"/>
    <lineage>
        <taxon>Bacteria</taxon>
        <taxon>Bacillati</taxon>
        <taxon>Bacillota</taxon>
        <taxon>Bacilli</taxon>
        <taxon>Bacillales</taxon>
        <taxon>Bacillaceae</taxon>
        <taxon>Sediminibacillus</taxon>
    </lineage>
</organism>
<dbReference type="EMBL" id="FNFL01000003">
    <property type="protein sequence ID" value="SDK19546.1"/>
    <property type="molecule type" value="Genomic_DNA"/>
</dbReference>
<dbReference type="Gene3D" id="3.90.1720.10">
    <property type="entry name" value="endopeptidase domain like (from Nostoc punctiforme)"/>
    <property type="match status" value="1"/>
</dbReference>
<dbReference type="Proteomes" id="UP000198694">
    <property type="component" value="Unassembled WGS sequence"/>
</dbReference>
<evidence type="ECO:0008006" key="3">
    <source>
        <dbReference type="Google" id="ProtNLM"/>
    </source>
</evidence>
<sequence>MTNLFQLTQMEDIIKVETTLASQGFVYYSYIDQSLHAIHLKGRRFYLDTGGLRNGPHQLLIVAYDWQTGSLISGSHYHFSVHAGNYRERTFLPGDILVASDNVNQAKTGYVGHSALVVDKDHVIESPGLHPAIRKDTIQQFLVKHPVHAHFRPKSTQAGQAAAGYAEQYLNEFKEKGQGSPVFSFSLSSSLDDPWEYIYCSKLIWLSYYYGADYKLENDFLWFSPEDLYNNLGDSEDFELVYKHPDVKFVFNT</sequence>
<evidence type="ECO:0000313" key="2">
    <source>
        <dbReference type="Proteomes" id="UP000198694"/>
    </source>
</evidence>
<dbReference type="STRING" id="407036.SAMN05216243_2270"/>
<dbReference type="OrthoDB" id="2080087at2"/>
<name>A0A1G8ZWQ6_9BACI</name>
<keyword evidence="2" id="KW-1185">Reference proteome</keyword>
<dbReference type="SUPFAM" id="SSF54001">
    <property type="entry name" value="Cysteine proteinases"/>
    <property type="match status" value="1"/>
</dbReference>
<accession>A0A1G8ZWQ6</accession>
<evidence type="ECO:0000313" key="1">
    <source>
        <dbReference type="EMBL" id="SDK19546.1"/>
    </source>
</evidence>
<dbReference type="InterPro" id="IPR038765">
    <property type="entry name" value="Papain-like_cys_pep_sf"/>
</dbReference>
<protein>
    <recommendedName>
        <fullName evidence="3">Permuted papain-like amidase enzyme, YaeF/YiiX, C92 family</fullName>
    </recommendedName>
</protein>
<gene>
    <name evidence="1" type="ORF">SAMN05216243_2270</name>
</gene>
<reference evidence="1 2" key="1">
    <citation type="submission" date="2016-10" db="EMBL/GenBank/DDBJ databases">
        <authorList>
            <person name="de Groot N.N."/>
        </authorList>
    </citation>
    <scope>NUCLEOTIDE SEQUENCE [LARGE SCALE GENOMIC DNA]</scope>
    <source>
        <strain evidence="1 2">CGMCC 1.6502</strain>
    </source>
</reference>
<dbReference type="AlphaFoldDB" id="A0A1G8ZWQ6"/>
<proteinExistence type="predicted"/>
<dbReference type="RefSeq" id="WP_093214161.1">
    <property type="nucleotide sequence ID" value="NZ_FNFL01000003.1"/>
</dbReference>